<dbReference type="Pfam" id="PF15227">
    <property type="entry name" value="zf-C3HC4_4"/>
    <property type="match status" value="1"/>
</dbReference>
<protein>
    <recommendedName>
        <fullName evidence="9">RING-type domain-containing protein</fullName>
    </recommendedName>
</protein>
<evidence type="ECO:0000256" key="4">
    <source>
        <dbReference type="PROSITE-ProRule" id="PRU00175"/>
    </source>
</evidence>
<accession>A0A0C3L8X9</accession>
<dbReference type="InterPro" id="IPR004331">
    <property type="entry name" value="SPX_dom"/>
</dbReference>
<dbReference type="GO" id="GO:0008270">
    <property type="term" value="F:zinc ion binding"/>
    <property type="evidence" value="ECO:0007669"/>
    <property type="project" value="UniProtKB-KW"/>
</dbReference>
<evidence type="ECO:0000259" key="5">
    <source>
        <dbReference type="PROSITE" id="PS50089"/>
    </source>
</evidence>
<dbReference type="EMBL" id="KN822973">
    <property type="protein sequence ID" value="KIO30293.1"/>
    <property type="molecule type" value="Genomic_DNA"/>
</dbReference>
<feature type="domain" description="SPX" evidence="6">
    <location>
        <begin position="1"/>
        <end position="174"/>
    </location>
</feature>
<dbReference type="InterPro" id="IPR013083">
    <property type="entry name" value="Znf_RING/FYVE/PHD"/>
</dbReference>
<evidence type="ECO:0000256" key="2">
    <source>
        <dbReference type="ARBA" id="ARBA00022771"/>
    </source>
</evidence>
<dbReference type="PROSITE" id="PS51382">
    <property type="entry name" value="SPX"/>
    <property type="match status" value="1"/>
</dbReference>
<evidence type="ECO:0008006" key="9">
    <source>
        <dbReference type="Google" id="ProtNLM"/>
    </source>
</evidence>
<reference evidence="8" key="2">
    <citation type="submission" date="2015-01" db="EMBL/GenBank/DDBJ databases">
        <title>Evolutionary Origins and Diversification of the Mycorrhizal Mutualists.</title>
        <authorList>
            <consortium name="DOE Joint Genome Institute"/>
            <consortium name="Mycorrhizal Genomics Consortium"/>
            <person name="Kohler A."/>
            <person name="Kuo A."/>
            <person name="Nagy L.G."/>
            <person name="Floudas D."/>
            <person name="Copeland A."/>
            <person name="Barry K.W."/>
            <person name="Cichocki N."/>
            <person name="Veneault-Fourrey C."/>
            <person name="LaButti K."/>
            <person name="Lindquist E.A."/>
            <person name="Lipzen A."/>
            <person name="Lundell T."/>
            <person name="Morin E."/>
            <person name="Murat C."/>
            <person name="Riley R."/>
            <person name="Ohm R."/>
            <person name="Sun H."/>
            <person name="Tunlid A."/>
            <person name="Henrissat B."/>
            <person name="Grigoriev I.V."/>
            <person name="Hibbett D.S."/>
            <person name="Martin F."/>
        </authorList>
    </citation>
    <scope>NUCLEOTIDE SEQUENCE [LARGE SCALE GENOMIC DNA]</scope>
    <source>
        <strain evidence="8">MUT 4182</strain>
    </source>
</reference>
<dbReference type="AlphaFoldDB" id="A0A0C3L8X9"/>
<evidence type="ECO:0000313" key="7">
    <source>
        <dbReference type="EMBL" id="KIO30293.1"/>
    </source>
</evidence>
<dbReference type="Pfam" id="PF03105">
    <property type="entry name" value="SPX"/>
    <property type="match status" value="1"/>
</dbReference>
<dbReference type="PROSITE" id="PS00518">
    <property type="entry name" value="ZF_RING_1"/>
    <property type="match status" value="1"/>
</dbReference>
<evidence type="ECO:0000313" key="8">
    <source>
        <dbReference type="Proteomes" id="UP000054248"/>
    </source>
</evidence>
<dbReference type="STRING" id="1051891.A0A0C3L8X9"/>
<dbReference type="InterPro" id="IPR017907">
    <property type="entry name" value="Znf_RING_CS"/>
</dbReference>
<evidence type="ECO:0000259" key="6">
    <source>
        <dbReference type="PROSITE" id="PS51382"/>
    </source>
</evidence>
<dbReference type="SMART" id="SM00184">
    <property type="entry name" value="RING"/>
    <property type="match status" value="1"/>
</dbReference>
<dbReference type="SUPFAM" id="SSF57850">
    <property type="entry name" value="RING/U-box"/>
    <property type="match status" value="1"/>
</dbReference>
<keyword evidence="3" id="KW-0862">Zinc</keyword>
<keyword evidence="2 4" id="KW-0863">Zinc-finger</keyword>
<evidence type="ECO:0000256" key="3">
    <source>
        <dbReference type="ARBA" id="ARBA00022833"/>
    </source>
</evidence>
<gene>
    <name evidence="7" type="ORF">M407DRAFT_20563</name>
</gene>
<keyword evidence="8" id="KW-1185">Reference proteome</keyword>
<feature type="domain" description="RING-type" evidence="5">
    <location>
        <begin position="209"/>
        <end position="251"/>
    </location>
</feature>
<sequence>MHVRQDEVVYPLSSDAAFLELLSGALAALATLYSSILRHCDVEIEALSRTISSTARPRSEGGKSDLDTWRSIFQLWVESEIFESLSERHHGEVEAKQAEKRLKRFADEVIERGLDSKRAMRLVDSKDALHRFYALNVLILDLKKFQLANAEATRKILKKHEKRTSLPSSVVIPSLTLTVRGNESLPRMMVCMITETLLPVIPSIDDYSCMICTSIAFKPIRLDCGHLFCVRCLVKMQKKGTPEYGNCPLCRAPTVFKADKCNALPNTSEIQLLIQSSVANLDVALMNFLKDWFPKEVKIKAKENGEEVNKEMAEELGIDKDCRVM</sequence>
<reference evidence="7 8" key="1">
    <citation type="submission" date="2014-04" db="EMBL/GenBank/DDBJ databases">
        <authorList>
            <consortium name="DOE Joint Genome Institute"/>
            <person name="Kuo A."/>
            <person name="Girlanda M."/>
            <person name="Perotto S."/>
            <person name="Kohler A."/>
            <person name="Nagy L.G."/>
            <person name="Floudas D."/>
            <person name="Copeland A."/>
            <person name="Barry K.W."/>
            <person name="Cichocki N."/>
            <person name="Veneault-Fourrey C."/>
            <person name="LaButti K."/>
            <person name="Lindquist E.A."/>
            <person name="Lipzen A."/>
            <person name="Lundell T."/>
            <person name="Morin E."/>
            <person name="Murat C."/>
            <person name="Sun H."/>
            <person name="Tunlid A."/>
            <person name="Henrissat B."/>
            <person name="Grigoriev I.V."/>
            <person name="Hibbett D.S."/>
            <person name="Martin F."/>
            <person name="Nordberg H.P."/>
            <person name="Cantor M.N."/>
            <person name="Hua S.X."/>
        </authorList>
    </citation>
    <scope>NUCLEOTIDE SEQUENCE [LARGE SCALE GENOMIC DNA]</scope>
    <source>
        <strain evidence="7 8">MUT 4182</strain>
    </source>
</reference>
<dbReference type="HOGENOM" id="CLU_017137_1_0_1"/>
<dbReference type="PANTHER" id="PTHR23327">
    <property type="entry name" value="RING FINGER PROTEIN 127"/>
    <property type="match status" value="1"/>
</dbReference>
<keyword evidence="1" id="KW-0479">Metal-binding</keyword>
<dbReference type="PROSITE" id="PS50089">
    <property type="entry name" value="ZF_RING_2"/>
    <property type="match status" value="1"/>
</dbReference>
<organism evidence="7 8">
    <name type="scientific">Tulasnella calospora MUT 4182</name>
    <dbReference type="NCBI Taxonomy" id="1051891"/>
    <lineage>
        <taxon>Eukaryota</taxon>
        <taxon>Fungi</taxon>
        <taxon>Dikarya</taxon>
        <taxon>Basidiomycota</taxon>
        <taxon>Agaricomycotina</taxon>
        <taxon>Agaricomycetes</taxon>
        <taxon>Cantharellales</taxon>
        <taxon>Tulasnellaceae</taxon>
        <taxon>Tulasnella</taxon>
    </lineage>
</organism>
<dbReference type="OrthoDB" id="5588846at2759"/>
<evidence type="ECO:0000256" key="1">
    <source>
        <dbReference type="ARBA" id="ARBA00022723"/>
    </source>
</evidence>
<dbReference type="Gene3D" id="3.30.40.10">
    <property type="entry name" value="Zinc/RING finger domain, C3HC4 (zinc finger)"/>
    <property type="match status" value="1"/>
</dbReference>
<dbReference type="Proteomes" id="UP000054248">
    <property type="component" value="Unassembled WGS sequence"/>
</dbReference>
<proteinExistence type="predicted"/>
<dbReference type="InterPro" id="IPR001841">
    <property type="entry name" value="Znf_RING"/>
</dbReference>
<name>A0A0C3L8X9_9AGAM</name>
<dbReference type="PANTHER" id="PTHR23327:SF51">
    <property type="entry name" value="TRANSCRIPTIONAL REGULATOR OF YEAST FORM ADHERENCE 3"/>
    <property type="match status" value="1"/>
</dbReference>